<keyword evidence="1" id="KW-1133">Transmembrane helix</keyword>
<keyword evidence="1" id="KW-0812">Transmembrane</keyword>
<evidence type="ECO:0000313" key="3">
    <source>
        <dbReference type="Proteomes" id="UP000219482"/>
    </source>
</evidence>
<keyword evidence="3" id="KW-1185">Reference proteome</keyword>
<dbReference type="OrthoDB" id="4966757at2"/>
<sequence>MSTEHPLLTPEQAREQLAAVGGRSLHLARDRRIHATGTAVFGLTAAVHMTTQNVVTGAAQVVLSCVVLAIFVAEAVVVERAARTVPLRARFWSRTGIGASFVLALGVVLPWLNLQAQTSPNTVPMVLGGAVLVAAPSLLAAVVIARRRT</sequence>
<evidence type="ECO:0000313" key="2">
    <source>
        <dbReference type="EMBL" id="SOD97481.1"/>
    </source>
</evidence>
<dbReference type="AlphaFoldDB" id="A0A286GPK0"/>
<evidence type="ECO:0000256" key="1">
    <source>
        <dbReference type="SAM" id="Phobius"/>
    </source>
</evidence>
<dbReference type="EMBL" id="OCNK01000002">
    <property type="protein sequence ID" value="SOD97481.1"/>
    <property type="molecule type" value="Genomic_DNA"/>
</dbReference>
<keyword evidence="1" id="KW-0472">Membrane</keyword>
<organism evidence="2 3">
    <name type="scientific">Blastococcus haudaquaticus</name>
    <dbReference type="NCBI Taxonomy" id="1938745"/>
    <lineage>
        <taxon>Bacteria</taxon>
        <taxon>Bacillati</taxon>
        <taxon>Actinomycetota</taxon>
        <taxon>Actinomycetes</taxon>
        <taxon>Geodermatophilales</taxon>
        <taxon>Geodermatophilaceae</taxon>
        <taxon>Blastococcus</taxon>
    </lineage>
</organism>
<gene>
    <name evidence="2" type="ORF">SAMN06272739_1502</name>
</gene>
<dbReference type="Proteomes" id="UP000219482">
    <property type="component" value="Unassembled WGS sequence"/>
</dbReference>
<proteinExistence type="predicted"/>
<feature type="transmembrane region" description="Helical" evidence="1">
    <location>
        <begin position="91"/>
        <end position="112"/>
    </location>
</feature>
<feature type="transmembrane region" description="Helical" evidence="1">
    <location>
        <begin position="57"/>
        <end position="79"/>
    </location>
</feature>
<protein>
    <submittedName>
        <fullName evidence="2">Uncharacterized protein</fullName>
    </submittedName>
</protein>
<feature type="transmembrane region" description="Helical" evidence="1">
    <location>
        <begin position="124"/>
        <end position="145"/>
    </location>
</feature>
<reference evidence="3" key="1">
    <citation type="submission" date="2017-09" db="EMBL/GenBank/DDBJ databases">
        <authorList>
            <person name="Varghese N."/>
            <person name="Submissions S."/>
        </authorList>
    </citation>
    <scope>NUCLEOTIDE SEQUENCE [LARGE SCALE GENOMIC DNA]</scope>
    <source>
        <strain evidence="3">DSM 44270</strain>
    </source>
</reference>
<accession>A0A286GPK0</accession>
<name>A0A286GPK0_9ACTN</name>
<dbReference type="RefSeq" id="WP_097183299.1">
    <property type="nucleotide sequence ID" value="NZ_OCNK01000002.1"/>
</dbReference>